<feature type="domain" description="DUF8039" evidence="2">
    <location>
        <begin position="131"/>
        <end position="217"/>
    </location>
</feature>
<evidence type="ECO:0000313" key="4">
    <source>
        <dbReference type="Proteomes" id="UP000235145"/>
    </source>
</evidence>
<gene>
    <name evidence="3" type="ORF">LSAT_V11C800448240</name>
</gene>
<dbReference type="AlphaFoldDB" id="A0A9R1UN22"/>
<proteinExistence type="predicted"/>
<keyword evidence="4" id="KW-1185">Reference proteome</keyword>
<dbReference type="Proteomes" id="UP000235145">
    <property type="component" value="Unassembled WGS sequence"/>
</dbReference>
<sequence length="418" mass="47474">MSRGDWVPKPREDSLTTVLGREHPGRTRAVGHTVGLRKSMHRNDKKKRKMHVEEFMNEMSATIDDLRKQVAEVKAMMQESNKQVMDNVSPGVTKQVAEVKAMMHESNKQVVHNVSPWVPNCSCDSMPALVAITNPTQCKLVLPYGALDQNCISELVFPYGNGLIHSLPLRENHLKVLIDKVNKDFQGLPILVVIDEASNLQSVVSQIIQWPRNAIIVTENTLAPMNKSKPIELLCERLKNNPLIHVVADYRILEAEKFEFWIAREEILRLLNKRTLDVTILTVLQMNLHSISHVKNKCSFLNPHRILAADCQENPEAIINYIVDAMRINHGKQFLIALYLQRSSLSFPLIIALGTYWIQSEVLYKSLWIPINYSGNIGKTQQIQLAGRSLRLLPLGMTELHILKPPCFQLLFSGQHNS</sequence>
<dbReference type="EMBL" id="NBSK02000008">
    <property type="protein sequence ID" value="KAJ0190258.1"/>
    <property type="molecule type" value="Genomic_DNA"/>
</dbReference>
<dbReference type="InterPro" id="IPR058352">
    <property type="entry name" value="DUF8039"/>
</dbReference>
<dbReference type="PANTHER" id="PTHR33018:SF37">
    <property type="entry name" value="TRANSPOSASE TNP1_EN_SPM-LIKE DOMAIN-CONTAINING PROTEIN"/>
    <property type="match status" value="1"/>
</dbReference>
<evidence type="ECO:0000256" key="1">
    <source>
        <dbReference type="SAM" id="Coils"/>
    </source>
</evidence>
<reference evidence="3 4" key="1">
    <citation type="journal article" date="2017" name="Nat. Commun.">
        <title>Genome assembly with in vitro proximity ligation data and whole-genome triplication in lettuce.</title>
        <authorList>
            <person name="Reyes-Chin-Wo S."/>
            <person name="Wang Z."/>
            <person name="Yang X."/>
            <person name="Kozik A."/>
            <person name="Arikit S."/>
            <person name="Song C."/>
            <person name="Xia L."/>
            <person name="Froenicke L."/>
            <person name="Lavelle D.O."/>
            <person name="Truco M.J."/>
            <person name="Xia R."/>
            <person name="Zhu S."/>
            <person name="Xu C."/>
            <person name="Xu H."/>
            <person name="Xu X."/>
            <person name="Cox K."/>
            <person name="Korf I."/>
            <person name="Meyers B.C."/>
            <person name="Michelmore R.W."/>
        </authorList>
    </citation>
    <scope>NUCLEOTIDE SEQUENCE [LARGE SCALE GENOMIC DNA]</scope>
    <source>
        <strain evidence="4">cv. Salinas</strain>
        <tissue evidence="3">Seedlings</tissue>
    </source>
</reference>
<evidence type="ECO:0000313" key="3">
    <source>
        <dbReference type="EMBL" id="KAJ0190258.1"/>
    </source>
</evidence>
<organism evidence="3 4">
    <name type="scientific">Lactuca sativa</name>
    <name type="common">Garden lettuce</name>
    <dbReference type="NCBI Taxonomy" id="4236"/>
    <lineage>
        <taxon>Eukaryota</taxon>
        <taxon>Viridiplantae</taxon>
        <taxon>Streptophyta</taxon>
        <taxon>Embryophyta</taxon>
        <taxon>Tracheophyta</taxon>
        <taxon>Spermatophyta</taxon>
        <taxon>Magnoliopsida</taxon>
        <taxon>eudicotyledons</taxon>
        <taxon>Gunneridae</taxon>
        <taxon>Pentapetalae</taxon>
        <taxon>asterids</taxon>
        <taxon>campanulids</taxon>
        <taxon>Asterales</taxon>
        <taxon>Asteraceae</taxon>
        <taxon>Cichorioideae</taxon>
        <taxon>Cichorieae</taxon>
        <taxon>Lactucinae</taxon>
        <taxon>Lactuca</taxon>
    </lineage>
</organism>
<comment type="caution">
    <text evidence="3">The sequence shown here is derived from an EMBL/GenBank/DDBJ whole genome shotgun (WGS) entry which is preliminary data.</text>
</comment>
<keyword evidence="1" id="KW-0175">Coiled coil</keyword>
<dbReference type="PANTHER" id="PTHR33018">
    <property type="entry name" value="OS10G0338966 PROTEIN-RELATED"/>
    <property type="match status" value="1"/>
</dbReference>
<name>A0A9R1UN22_LACSA</name>
<feature type="coiled-coil region" evidence="1">
    <location>
        <begin position="56"/>
        <end position="83"/>
    </location>
</feature>
<protein>
    <recommendedName>
        <fullName evidence="2">DUF8039 domain-containing protein</fullName>
    </recommendedName>
</protein>
<evidence type="ECO:0000259" key="2">
    <source>
        <dbReference type="Pfam" id="PF26133"/>
    </source>
</evidence>
<accession>A0A9R1UN22</accession>
<dbReference type="Pfam" id="PF26133">
    <property type="entry name" value="DUF8039"/>
    <property type="match status" value="1"/>
</dbReference>